<organism evidence="7 8">
    <name type="scientific">Puccinia coronata f. sp. avenae</name>
    <dbReference type="NCBI Taxonomy" id="200324"/>
    <lineage>
        <taxon>Eukaryota</taxon>
        <taxon>Fungi</taxon>
        <taxon>Dikarya</taxon>
        <taxon>Basidiomycota</taxon>
        <taxon>Pucciniomycotina</taxon>
        <taxon>Pucciniomycetes</taxon>
        <taxon>Pucciniales</taxon>
        <taxon>Pucciniaceae</taxon>
        <taxon>Puccinia</taxon>
    </lineage>
</organism>
<feature type="compositionally biased region" description="Low complexity" evidence="6">
    <location>
        <begin position="64"/>
        <end position="88"/>
    </location>
</feature>
<evidence type="ECO:0000256" key="3">
    <source>
        <dbReference type="ARBA" id="ARBA00023015"/>
    </source>
</evidence>
<proteinExistence type="inferred from homology"/>
<name>A0A2N5W301_9BASI</name>
<feature type="compositionally biased region" description="Low complexity" evidence="6">
    <location>
        <begin position="124"/>
        <end position="161"/>
    </location>
</feature>
<feature type="compositionally biased region" description="Low complexity" evidence="6">
    <location>
        <begin position="1491"/>
        <end position="1500"/>
    </location>
</feature>
<feature type="compositionally biased region" description="Low complexity" evidence="6">
    <location>
        <begin position="963"/>
        <end position="985"/>
    </location>
</feature>
<gene>
    <name evidence="7" type="ORF">PCANC_01465</name>
</gene>
<evidence type="ECO:0000256" key="2">
    <source>
        <dbReference type="ARBA" id="ARBA00010239"/>
    </source>
</evidence>
<evidence type="ECO:0008006" key="9">
    <source>
        <dbReference type="Google" id="ProtNLM"/>
    </source>
</evidence>
<feature type="region of interest" description="Disordered" evidence="6">
    <location>
        <begin position="644"/>
        <end position="675"/>
    </location>
</feature>
<feature type="compositionally biased region" description="Basic residues" evidence="6">
    <location>
        <begin position="1589"/>
        <end position="1613"/>
    </location>
</feature>
<evidence type="ECO:0000256" key="4">
    <source>
        <dbReference type="ARBA" id="ARBA00023163"/>
    </source>
</evidence>
<feature type="region of interest" description="Disordered" evidence="6">
    <location>
        <begin position="465"/>
        <end position="484"/>
    </location>
</feature>
<comment type="caution">
    <text evidence="7">The sequence shown here is derived from an EMBL/GenBank/DDBJ whole genome shotgun (WGS) entry which is preliminary data.</text>
</comment>
<keyword evidence="3" id="KW-0805">Transcription regulation</keyword>
<feature type="compositionally biased region" description="Polar residues" evidence="6">
    <location>
        <begin position="1315"/>
        <end position="1353"/>
    </location>
</feature>
<dbReference type="EMBL" id="PGCJ01000019">
    <property type="protein sequence ID" value="PLW56570.1"/>
    <property type="molecule type" value="Genomic_DNA"/>
</dbReference>
<protein>
    <recommendedName>
        <fullName evidence="9">GATA-type domain-containing protein</fullName>
    </recommendedName>
</protein>
<feature type="compositionally biased region" description="Basic and acidic residues" evidence="6">
    <location>
        <begin position="1063"/>
        <end position="1085"/>
    </location>
</feature>
<feature type="compositionally biased region" description="Polar residues" evidence="6">
    <location>
        <begin position="1396"/>
        <end position="1412"/>
    </location>
</feature>
<feature type="compositionally biased region" description="Polar residues" evidence="6">
    <location>
        <begin position="1260"/>
        <end position="1304"/>
    </location>
</feature>
<comment type="similarity">
    <text evidence="2">Belongs to the SNF5 family.</text>
</comment>
<dbReference type="Proteomes" id="UP000235388">
    <property type="component" value="Unassembled WGS sequence"/>
</dbReference>
<feature type="compositionally biased region" description="Low complexity" evidence="6">
    <location>
        <begin position="193"/>
        <end position="203"/>
    </location>
</feature>
<feature type="compositionally biased region" description="Low complexity" evidence="6">
    <location>
        <begin position="816"/>
        <end position="825"/>
    </location>
</feature>
<feature type="compositionally biased region" description="Low complexity" evidence="6">
    <location>
        <begin position="1134"/>
        <end position="1144"/>
    </location>
</feature>
<feature type="compositionally biased region" description="Low complexity" evidence="6">
    <location>
        <begin position="1621"/>
        <end position="1642"/>
    </location>
</feature>
<feature type="compositionally biased region" description="Polar residues" evidence="6">
    <location>
        <begin position="740"/>
        <end position="755"/>
    </location>
</feature>
<dbReference type="GO" id="GO:0006338">
    <property type="term" value="P:chromatin remodeling"/>
    <property type="evidence" value="ECO:0007669"/>
    <property type="project" value="InterPro"/>
</dbReference>
<feature type="region of interest" description="Disordered" evidence="6">
    <location>
        <begin position="116"/>
        <end position="208"/>
    </location>
</feature>
<feature type="compositionally biased region" description="Basic and acidic residues" evidence="6">
    <location>
        <begin position="1105"/>
        <end position="1119"/>
    </location>
</feature>
<keyword evidence="5" id="KW-0539">Nucleus</keyword>
<reference evidence="7 8" key="1">
    <citation type="submission" date="2017-11" db="EMBL/GenBank/DDBJ databases">
        <title>De novo assembly and phasing of dikaryotic genomes from two isolates of Puccinia coronata f. sp. avenae, the causal agent of oat crown rust.</title>
        <authorList>
            <person name="Miller M.E."/>
            <person name="Zhang Y."/>
            <person name="Omidvar V."/>
            <person name="Sperschneider J."/>
            <person name="Schwessinger B."/>
            <person name="Raley C."/>
            <person name="Palmer J.M."/>
            <person name="Garnica D."/>
            <person name="Upadhyaya N."/>
            <person name="Rathjen J."/>
            <person name="Taylor J.M."/>
            <person name="Park R.F."/>
            <person name="Dodds P.N."/>
            <person name="Hirsch C.D."/>
            <person name="Kianian S.F."/>
            <person name="Figueroa M."/>
        </authorList>
    </citation>
    <scope>NUCLEOTIDE SEQUENCE [LARGE SCALE GENOMIC DNA]</scope>
    <source>
        <strain evidence="7">12NC29</strain>
    </source>
</reference>
<keyword evidence="8" id="KW-1185">Reference proteome</keyword>
<feature type="compositionally biased region" description="Basic and acidic residues" evidence="6">
    <location>
        <begin position="644"/>
        <end position="653"/>
    </location>
</feature>
<evidence type="ECO:0000256" key="1">
    <source>
        <dbReference type="ARBA" id="ARBA00004123"/>
    </source>
</evidence>
<dbReference type="GO" id="GO:0000228">
    <property type="term" value="C:nuclear chromosome"/>
    <property type="evidence" value="ECO:0007669"/>
    <property type="project" value="InterPro"/>
</dbReference>
<feature type="compositionally biased region" description="Polar residues" evidence="6">
    <location>
        <begin position="803"/>
        <end position="815"/>
    </location>
</feature>
<feature type="region of interest" description="Disordered" evidence="6">
    <location>
        <begin position="1250"/>
        <end position="1546"/>
    </location>
</feature>
<dbReference type="PANTHER" id="PTHR10019">
    <property type="entry name" value="SNF5"/>
    <property type="match status" value="1"/>
</dbReference>
<feature type="compositionally biased region" description="Polar residues" evidence="6">
    <location>
        <begin position="1027"/>
        <end position="1051"/>
    </location>
</feature>
<feature type="compositionally biased region" description="Pro residues" evidence="6">
    <location>
        <begin position="1643"/>
        <end position="1664"/>
    </location>
</feature>
<dbReference type="Pfam" id="PF04855">
    <property type="entry name" value="SNF5"/>
    <property type="match status" value="1"/>
</dbReference>
<comment type="subcellular location">
    <subcellularLocation>
        <location evidence="1">Nucleus</location>
    </subcellularLocation>
</comment>
<accession>A0A2N5W301</accession>
<feature type="compositionally biased region" description="Basic and acidic residues" evidence="6">
    <location>
        <begin position="175"/>
        <end position="187"/>
    </location>
</feature>
<sequence>MQQIPNQQQQNQQQQQQHQAMFQQQQAQLSQIQHQQNPSHQEHQQQQQPPSQPFPPLQPRRIEQQQQQQLQNPQLRKQFQHQQQQHLLHQQQLLHSPTFHQQQNPTLHRSSSAILAPPTLPRSATPTFPAQPTTAFTNGNRPSSLGNLESPSSSSSLHSPPKQYQSAPILQPITADHHPSAFDHHPDPNTLLSSGNNPSPSSSRHLQKLKNPASLDHHPAHSLIDSQPILKQRITEANRSSIIHWASKDQAHETCTLNGRRQKRTIFATSYGDALNAARSDWLGEVAPNRSHGRFRLQMPIDHDRAATNGKRKSRPQLKLSKQDLRLISNTEEVLVPIRLEIEVEHWKLRDTFTWNLKEPVVTPEQFAIHLCEDLILPIQHFSAPIVSAIKEQLEEYKLHQNFEGHLASHTMAPEEELVGDGVKMENNHHPQIDPDAITDYHQKKEEVWWASWRDRILKMDQDCSDDKPDLKELPPDSKRIKLDNHLNTPTLHQASMKSRLIDDNDQDFRPEPAESINISMDMRDDELRIPINLDIISGNIHLTDRFEWEISEINNSPEEFVEIYANDLGLGGEFKTAIAHSIREQIETYVKSLALVEHVNGFPVPNDELRYAFLQRVTEPIRIGQVDDFTPFLNLLNAEELDRQEKEHDREARRKRRQTRSRRGITLPDRESQRTVRSIVPIQGLKMVLPYQNDNEDVIMPIQPVAEPFAIEESAVEIPEPSELPPKRHIPASKEVQVPDSQSGTPNKATTASRVSRRLRGATADVAPSGTPPKTSEANATADKEDAPTPSNAGTPVPCPTTKKTISKPDSSTNASASKKPPAAGSRTRGTNWESMGLHDPMVDGVWHCSNCGCPEQIAVGRRKGLGGKDTLCGECGRYLHRYKRNRPTIYNTSADYHTSLKLEAEKAKKAIADQAIARKDKNKADNSNPPASLIGRKRKKEGRANLLLKSGNAKRSEERAASVASSNKSAASRDSSPVVSVRSTNNGGSEKPLSKKRSRIHGSSEAPTTRAQRNISKSVVVDSPETGNSPESNSPTNLRSQTTSGSQATKPARVSSRRNSTKTEKAGAKKNLEKNEGEPERAGSDSPPVMGTRKETRKRKELRSKEQSEKVKKESKSPEQVLTPTQLPPGSRPGSISSSVAGGEPRRSMTNGRVPPPIGIARKVEPPQWMSVALQTIKSTYPSDRVDLVPKPKRDVLGPGQPPVIVGYDWRLKCFDCPGKLYTVGPGESFSNFDVHLRNRIHRQKVDERLGVVPRISPTASSHNQPEISPTGSSNNQPQGSASTSAQHPSHQVSPTNGFQPPQVSPIDGVQPYPSQMSPTSAEPQLGPTENSQQAQIPSNGCDSQVPSQDSRAVFNLPHQPVNQGNGMDTSEAMPFGNMAHTSGGSAGLPHSLQLPSSATSPLPPITTTLAAAESVATEKGSLPQPSPHVGDGEERVDDSFVSAGRETAPSSIDGVALQDDYSGEDTTRREDLQAIPTPTPNPELPLRSDPQSSQDYSQDSHELPSNAPQPFPQAPPSGVETSKHRLAGPGVGRPELPAKPINSIGDAPGLMASGFGSSGPAHFSAGLPSSRASSFAGLPHGPHPPHPNHHHQQHHHHHQNHTNHPNHHHYIHNEANYHGFNGHGNPHSGGNPGLSSSANPAPPPASHPVPIRHPPPQPLVHPLPKKPTFD</sequence>
<evidence type="ECO:0000313" key="7">
    <source>
        <dbReference type="EMBL" id="PLW56570.1"/>
    </source>
</evidence>
<feature type="compositionally biased region" description="Basic residues" evidence="6">
    <location>
        <begin position="654"/>
        <end position="664"/>
    </location>
</feature>
<feature type="region of interest" description="Disordered" evidence="6">
    <location>
        <begin position="1"/>
        <end position="88"/>
    </location>
</feature>
<feature type="compositionally biased region" description="Low complexity" evidence="6">
    <location>
        <begin position="1"/>
        <end position="49"/>
    </location>
</feature>
<dbReference type="OrthoDB" id="515064at2759"/>
<dbReference type="InterPro" id="IPR006939">
    <property type="entry name" value="SNF5"/>
</dbReference>
<keyword evidence="4" id="KW-0804">Transcription</keyword>
<feature type="region of interest" description="Disordered" evidence="6">
    <location>
        <begin position="721"/>
        <end position="838"/>
    </location>
</feature>
<feature type="region of interest" description="Disordered" evidence="6">
    <location>
        <begin position="918"/>
        <end position="1163"/>
    </location>
</feature>
<feature type="compositionally biased region" description="Polar residues" evidence="6">
    <location>
        <begin position="1007"/>
        <end position="1019"/>
    </location>
</feature>
<evidence type="ECO:0000313" key="8">
    <source>
        <dbReference type="Proteomes" id="UP000235388"/>
    </source>
</evidence>
<feature type="region of interest" description="Disordered" evidence="6">
    <location>
        <begin position="1563"/>
        <end position="1673"/>
    </location>
</feature>
<evidence type="ECO:0000256" key="6">
    <source>
        <dbReference type="SAM" id="MobiDB-lite"/>
    </source>
</evidence>
<evidence type="ECO:0000256" key="5">
    <source>
        <dbReference type="ARBA" id="ARBA00023242"/>
    </source>
</evidence>
<dbReference type="STRING" id="200324.A0A2N5W301"/>